<keyword evidence="4" id="KW-1185">Reference proteome</keyword>
<comment type="caution">
    <text evidence="3">The sequence shown here is derived from an EMBL/GenBank/DDBJ whole genome shotgun (WGS) entry which is preliminary data.</text>
</comment>
<feature type="transmembrane region" description="Helical" evidence="1">
    <location>
        <begin position="112"/>
        <end position="134"/>
    </location>
</feature>
<organism evidence="3 4">
    <name type="scientific">Lacihabitans soyangensis</name>
    <dbReference type="NCBI Taxonomy" id="869394"/>
    <lineage>
        <taxon>Bacteria</taxon>
        <taxon>Pseudomonadati</taxon>
        <taxon>Bacteroidota</taxon>
        <taxon>Cytophagia</taxon>
        <taxon>Cytophagales</taxon>
        <taxon>Leadbetterellaceae</taxon>
        <taxon>Lacihabitans</taxon>
    </lineage>
</organism>
<dbReference type="EMBL" id="RJUF01000192">
    <property type="protein sequence ID" value="MCP9765779.1"/>
    <property type="molecule type" value="Genomic_DNA"/>
</dbReference>
<evidence type="ECO:0000256" key="1">
    <source>
        <dbReference type="SAM" id="Phobius"/>
    </source>
</evidence>
<gene>
    <name evidence="2" type="ORF">EGI31_14985</name>
    <name evidence="3" type="ORF">EGI31_22825</name>
</gene>
<accession>A0AAE3H7X7</accession>
<keyword evidence="1" id="KW-0472">Membrane</keyword>
<sequence>MNLYSFEGIDIWLYFGIQDIIGESLGLLFSDFIFIILLIMFIIERFHKYQLSEDKSYNYMGIYFCTGWIFIKVINISHSLVLWFIIGLLLIGILVLDKVYFKWLSNKKHKVFNTHVIVVATTMFLLTIAILNFFDKRTFNGQIELLDNKIIVISANNYIAKSSDAKVLVFDAVKRKLMVIENSYIKQISLQKVPINNTYLY</sequence>
<name>A0AAE3H7X7_9BACT</name>
<evidence type="ECO:0000313" key="2">
    <source>
        <dbReference type="EMBL" id="MCP9764249.1"/>
    </source>
</evidence>
<dbReference type="AlphaFoldDB" id="A0AAE3H7X7"/>
<evidence type="ECO:0000313" key="3">
    <source>
        <dbReference type="EMBL" id="MCP9765779.1"/>
    </source>
</evidence>
<feature type="transmembrane region" description="Helical" evidence="1">
    <location>
        <begin position="80"/>
        <end position="100"/>
    </location>
</feature>
<protein>
    <submittedName>
        <fullName evidence="3">Uncharacterized protein</fullName>
    </submittedName>
</protein>
<keyword evidence="1" id="KW-0812">Transmembrane</keyword>
<reference evidence="3 4" key="1">
    <citation type="submission" date="2018-11" db="EMBL/GenBank/DDBJ databases">
        <title>Novel bacteria species description.</title>
        <authorList>
            <person name="Han J.-H."/>
        </authorList>
    </citation>
    <scope>NUCLEOTIDE SEQUENCE [LARGE SCALE GENOMIC DNA]</scope>
    <source>
        <strain evidence="3 4">KCTC23259</strain>
    </source>
</reference>
<dbReference type="EMBL" id="RJUF01000126">
    <property type="protein sequence ID" value="MCP9764249.1"/>
    <property type="molecule type" value="Genomic_DNA"/>
</dbReference>
<keyword evidence="1" id="KW-1133">Transmembrane helix</keyword>
<dbReference type="Proteomes" id="UP001204144">
    <property type="component" value="Unassembled WGS sequence"/>
</dbReference>
<evidence type="ECO:0000313" key="4">
    <source>
        <dbReference type="Proteomes" id="UP001204144"/>
    </source>
</evidence>
<proteinExistence type="predicted"/>
<feature type="transmembrane region" description="Helical" evidence="1">
    <location>
        <begin position="20"/>
        <end position="44"/>
    </location>
</feature>